<reference evidence="1" key="1">
    <citation type="journal article" date="2014" name="Front. Microbiol.">
        <title>High frequency of phylogenetically diverse reductive dehalogenase-homologous genes in deep subseafloor sedimentary metagenomes.</title>
        <authorList>
            <person name="Kawai M."/>
            <person name="Futagami T."/>
            <person name="Toyoda A."/>
            <person name="Takaki Y."/>
            <person name="Nishi S."/>
            <person name="Hori S."/>
            <person name="Arai W."/>
            <person name="Tsubouchi T."/>
            <person name="Morono Y."/>
            <person name="Uchiyama I."/>
            <person name="Ito T."/>
            <person name="Fujiyama A."/>
            <person name="Inagaki F."/>
            <person name="Takami H."/>
        </authorList>
    </citation>
    <scope>NUCLEOTIDE SEQUENCE</scope>
    <source>
        <strain evidence="1">Expedition CK06-06</strain>
    </source>
</reference>
<organism evidence="1">
    <name type="scientific">marine sediment metagenome</name>
    <dbReference type="NCBI Taxonomy" id="412755"/>
    <lineage>
        <taxon>unclassified sequences</taxon>
        <taxon>metagenomes</taxon>
        <taxon>ecological metagenomes</taxon>
    </lineage>
</organism>
<protein>
    <submittedName>
        <fullName evidence="1">Uncharacterized protein</fullName>
    </submittedName>
</protein>
<gene>
    <name evidence="1" type="ORF">S01H4_06778</name>
</gene>
<name>X1AA66_9ZZZZ</name>
<evidence type="ECO:0000313" key="1">
    <source>
        <dbReference type="EMBL" id="GAG57016.1"/>
    </source>
</evidence>
<dbReference type="EMBL" id="BART01002137">
    <property type="protein sequence ID" value="GAG57016.1"/>
    <property type="molecule type" value="Genomic_DNA"/>
</dbReference>
<comment type="caution">
    <text evidence="1">The sequence shown here is derived from an EMBL/GenBank/DDBJ whole genome shotgun (WGS) entry which is preliminary data.</text>
</comment>
<feature type="non-terminal residue" evidence="1">
    <location>
        <position position="386"/>
    </location>
</feature>
<accession>X1AA66</accession>
<dbReference type="AlphaFoldDB" id="X1AA66"/>
<proteinExistence type="predicted"/>
<sequence>MGLNDLIQENSKRSWEKLTSKALTNKDISKDLDELIKSGKLEDLIQTIKYLDKTNAISKDSLQKLKNALQNQIHNLDQLFNAAKTLGEAPNFNLDDIINNSLQNSSFEHNFNLANSLDQYYGTNLRTSLLDKFDQQKDDFKMNLSLESLTKSAFANKSWNSLFNQALQNAIEEAMHQNKKFEAFKSLSHQLQQLSNSCQNLHCSQKMAQNLPNLTASTLESCEAPSQLKNVTEFLRKIGLNPQSEDIEKIGKKLHMTEEDIYELIEPNYQLLKKLVDKNAADFQRLSNLMNQIKDQLNPERFRELIASALASNNREALGALGNFNLSEALKEAQQIGGKEAQDKMISCLSAGGGENLLKQWFMHRTELPENAKRKVKELAKKVLIE</sequence>